<evidence type="ECO:0000259" key="1">
    <source>
        <dbReference type="SMART" id="SM00849"/>
    </source>
</evidence>
<feature type="domain" description="Metallo-beta-lactamase" evidence="1">
    <location>
        <begin position="22"/>
        <end position="228"/>
    </location>
</feature>
<dbReference type="PANTHER" id="PTHR42951:SF4">
    <property type="entry name" value="ACYL-COENZYME A THIOESTERASE MBLAC2"/>
    <property type="match status" value="1"/>
</dbReference>
<dbReference type="AlphaFoldDB" id="A0A329QC72"/>
<dbReference type="Pfam" id="PF00753">
    <property type="entry name" value="Lactamase_B"/>
    <property type="match status" value="1"/>
</dbReference>
<evidence type="ECO:0000313" key="2">
    <source>
        <dbReference type="EMBL" id="RAW09847.1"/>
    </source>
</evidence>
<dbReference type="Proteomes" id="UP000250462">
    <property type="component" value="Unassembled WGS sequence"/>
</dbReference>
<evidence type="ECO:0000313" key="3">
    <source>
        <dbReference type="Proteomes" id="UP000250462"/>
    </source>
</evidence>
<protein>
    <recommendedName>
        <fullName evidence="1">Metallo-beta-lactamase domain-containing protein</fullName>
    </recommendedName>
</protein>
<name>A0A329QC72_9ACTN</name>
<dbReference type="SUPFAM" id="SSF56281">
    <property type="entry name" value="Metallo-hydrolase/oxidoreductase"/>
    <property type="match status" value="1"/>
</dbReference>
<dbReference type="InterPro" id="IPR050855">
    <property type="entry name" value="NDM-1-like"/>
</dbReference>
<gene>
    <name evidence="2" type="ORF">DPM12_20090</name>
</gene>
<dbReference type="OrthoDB" id="2971563at2"/>
<reference evidence="2 3" key="1">
    <citation type="submission" date="2018-06" db="EMBL/GenBank/DDBJ databases">
        <title>Phytoactinopolyspora halophila sp. nov., a novel halophilic actinomycete isolated from a saline soil in China.</title>
        <authorList>
            <person name="Tang S.-K."/>
        </authorList>
    </citation>
    <scope>NUCLEOTIDE SEQUENCE [LARGE SCALE GENOMIC DNA]</scope>
    <source>
        <strain evidence="2 3">YIM 96934</strain>
    </source>
</reference>
<sequence>MSLVSVVPHAVWGIPVPFVNGVVHVYVVRGERVALIDSGVARISAPRIVAALENLGIVPADIDVVLNSHGHPDHIGGNADLRAVAGSSLEVLAHPDDAWLMRDPAEHLRHECDPASTLAELGERTAFAERSRFLHETVAPDTGPDRWVFDGDTVDLGGLTLRVIHTPGHTAGSACIHVPEIGVLFSGDAIERYGGDVGSPPMYRDATSYRASLDRLRDLGPHVVCMSHPYVGADGSGEPVLRGQMMARALDESIAAIDRFDRAVSTVDTGTEPELSLRSATAQVCSELGLDPASREQFARVAVTVRAHRG</sequence>
<dbReference type="Gene3D" id="3.60.15.10">
    <property type="entry name" value="Ribonuclease Z/Hydroxyacylglutathione hydrolase-like"/>
    <property type="match status" value="1"/>
</dbReference>
<dbReference type="PANTHER" id="PTHR42951">
    <property type="entry name" value="METALLO-BETA-LACTAMASE DOMAIN-CONTAINING"/>
    <property type="match status" value="1"/>
</dbReference>
<dbReference type="InterPro" id="IPR036866">
    <property type="entry name" value="RibonucZ/Hydroxyglut_hydro"/>
</dbReference>
<dbReference type="RefSeq" id="WP_112260148.1">
    <property type="nucleotide sequence ID" value="NZ_QMIG01000034.1"/>
</dbReference>
<proteinExistence type="predicted"/>
<organism evidence="2 3">
    <name type="scientific">Phytoactinopolyspora halophila</name>
    <dbReference type="NCBI Taxonomy" id="1981511"/>
    <lineage>
        <taxon>Bacteria</taxon>
        <taxon>Bacillati</taxon>
        <taxon>Actinomycetota</taxon>
        <taxon>Actinomycetes</taxon>
        <taxon>Jiangellales</taxon>
        <taxon>Jiangellaceae</taxon>
        <taxon>Phytoactinopolyspora</taxon>
    </lineage>
</organism>
<dbReference type="EMBL" id="QMIG01000034">
    <property type="protein sequence ID" value="RAW09847.1"/>
    <property type="molecule type" value="Genomic_DNA"/>
</dbReference>
<dbReference type="InterPro" id="IPR001279">
    <property type="entry name" value="Metallo-B-lactamas"/>
</dbReference>
<comment type="caution">
    <text evidence="2">The sequence shown here is derived from an EMBL/GenBank/DDBJ whole genome shotgun (WGS) entry which is preliminary data.</text>
</comment>
<accession>A0A329QC72</accession>
<dbReference type="SMART" id="SM00849">
    <property type="entry name" value="Lactamase_B"/>
    <property type="match status" value="1"/>
</dbReference>
<keyword evidence="3" id="KW-1185">Reference proteome</keyword>